<evidence type="ECO:0000256" key="1">
    <source>
        <dbReference type="SAM" id="Phobius"/>
    </source>
</evidence>
<feature type="transmembrane region" description="Helical" evidence="1">
    <location>
        <begin position="20"/>
        <end position="45"/>
    </location>
</feature>
<protein>
    <submittedName>
        <fullName evidence="2">Uncharacterized protein</fullName>
    </submittedName>
</protein>
<reference evidence="2" key="2">
    <citation type="journal article" date="2015" name="Data Brief">
        <title>Shoot transcriptome of the giant reed, Arundo donax.</title>
        <authorList>
            <person name="Barrero R.A."/>
            <person name="Guerrero F.D."/>
            <person name="Moolhuijzen P."/>
            <person name="Goolsby J.A."/>
            <person name="Tidwell J."/>
            <person name="Bellgard S.E."/>
            <person name="Bellgard M.I."/>
        </authorList>
    </citation>
    <scope>NUCLEOTIDE SEQUENCE</scope>
    <source>
        <tissue evidence="2">Shoot tissue taken approximately 20 cm above the soil surface</tissue>
    </source>
</reference>
<reference evidence="2" key="1">
    <citation type="submission" date="2014-09" db="EMBL/GenBank/DDBJ databases">
        <authorList>
            <person name="Magalhaes I.L.F."/>
            <person name="Oliveira U."/>
            <person name="Santos F.R."/>
            <person name="Vidigal T.H.D.A."/>
            <person name="Brescovit A.D."/>
            <person name="Santos A.J."/>
        </authorList>
    </citation>
    <scope>NUCLEOTIDE SEQUENCE</scope>
    <source>
        <tissue evidence="2">Shoot tissue taken approximately 20 cm above the soil surface</tissue>
    </source>
</reference>
<evidence type="ECO:0000313" key="2">
    <source>
        <dbReference type="EMBL" id="JAD81202.1"/>
    </source>
</evidence>
<sequence>MQSGGPPCLSGSFFNSSSIAVYLCANFSALAGASGTVGSFSARCLKEGTELRKRSIHWISTGVALRGLSEGKRYGIVQAR</sequence>
<keyword evidence="1" id="KW-0812">Transmembrane</keyword>
<dbReference type="AlphaFoldDB" id="A0A0A9DBS3"/>
<name>A0A0A9DBS3_ARUDO</name>
<keyword evidence="1" id="KW-1133">Transmembrane helix</keyword>
<keyword evidence="1" id="KW-0472">Membrane</keyword>
<accession>A0A0A9DBS3</accession>
<proteinExistence type="predicted"/>
<dbReference type="EMBL" id="GBRH01216693">
    <property type="protein sequence ID" value="JAD81202.1"/>
    <property type="molecule type" value="Transcribed_RNA"/>
</dbReference>
<organism evidence="2">
    <name type="scientific">Arundo donax</name>
    <name type="common">Giant reed</name>
    <name type="synonym">Donax arundinaceus</name>
    <dbReference type="NCBI Taxonomy" id="35708"/>
    <lineage>
        <taxon>Eukaryota</taxon>
        <taxon>Viridiplantae</taxon>
        <taxon>Streptophyta</taxon>
        <taxon>Embryophyta</taxon>
        <taxon>Tracheophyta</taxon>
        <taxon>Spermatophyta</taxon>
        <taxon>Magnoliopsida</taxon>
        <taxon>Liliopsida</taxon>
        <taxon>Poales</taxon>
        <taxon>Poaceae</taxon>
        <taxon>PACMAD clade</taxon>
        <taxon>Arundinoideae</taxon>
        <taxon>Arundineae</taxon>
        <taxon>Arundo</taxon>
    </lineage>
</organism>